<organism evidence="1 2">
    <name type="scientific">Thalassobellus suaedae</name>
    <dbReference type="NCBI Taxonomy" id="3074124"/>
    <lineage>
        <taxon>Bacteria</taxon>
        <taxon>Pseudomonadati</taxon>
        <taxon>Bacteroidota</taxon>
        <taxon>Flavobacteriia</taxon>
        <taxon>Flavobacteriales</taxon>
        <taxon>Flavobacteriaceae</taxon>
        <taxon>Thalassobellus</taxon>
    </lineage>
</organism>
<dbReference type="InterPro" id="IPR052036">
    <property type="entry name" value="Hydrolase/PRTase-associated"/>
</dbReference>
<dbReference type="PANTHER" id="PTHR31299">
    <property type="entry name" value="ESTERASE, PUTATIVE (AFU_ORTHOLOGUE AFUA_1G05850)-RELATED"/>
    <property type="match status" value="1"/>
</dbReference>
<sequence length="80" mass="9606">MKHIQKKKLREFLNTPRLERAIGVVYRPKTELWSHYFKTVLPSQFDEYIWFNKTKAITPLDTKTEKTEISDLHPFGLIDK</sequence>
<evidence type="ECO:0000313" key="1">
    <source>
        <dbReference type="EMBL" id="WNH07795.1"/>
    </source>
</evidence>
<dbReference type="PANTHER" id="PTHR31299:SF0">
    <property type="entry name" value="ESTERASE, PUTATIVE (AFU_ORTHOLOGUE AFUA_1G05850)-RELATED"/>
    <property type="match status" value="1"/>
</dbReference>
<dbReference type="EMBL" id="CP134537">
    <property type="protein sequence ID" value="WNH07795.1"/>
    <property type="molecule type" value="Genomic_DNA"/>
</dbReference>
<dbReference type="Pfam" id="PF05139">
    <property type="entry name" value="Erythro_esteras"/>
    <property type="match status" value="1"/>
</dbReference>
<name>A0ABY9XPG9_9FLAO</name>
<proteinExistence type="predicted"/>
<dbReference type="InterPro" id="IPR007815">
    <property type="entry name" value="Emycin_Estase"/>
</dbReference>
<dbReference type="Proteomes" id="UP001302806">
    <property type="component" value="Chromosome"/>
</dbReference>
<gene>
    <name evidence="1" type="ORF">RHP51_11365</name>
</gene>
<evidence type="ECO:0000313" key="2">
    <source>
        <dbReference type="Proteomes" id="UP001302806"/>
    </source>
</evidence>
<accession>A0ABY9XPG9</accession>
<dbReference type="SUPFAM" id="SSF159501">
    <property type="entry name" value="EreA/ChaN-like"/>
    <property type="match status" value="1"/>
</dbReference>
<dbReference type="Gene3D" id="3.40.1660.10">
    <property type="entry name" value="EreA-like (biosynthetic domain)"/>
    <property type="match status" value="1"/>
</dbReference>
<protein>
    <submittedName>
        <fullName evidence="1">Erythromycin esterase family protein</fullName>
    </submittedName>
</protein>
<reference evidence="1 2" key="1">
    <citation type="submission" date="2023-09" db="EMBL/GenBank/DDBJ databases">
        <title>Thalassobella suaedae gen. nov., sp. nov., a marine bacterium of the family Flavobacteriaceae isolated from a halophyte Suaeda japonica.</title>
        <authorList>
            <person name="Lee S.Y."/>
            <person name="Hwang C.Y."/>
        </authorList>
    </citation>
    <scope>NUCLEOTIDE SEQUENCE [LARGE SCALE GENOMIC DNA]</scope>
    <source>
        <strain evidence="1 2">HL-DH14</strain>
    </source>
</reference>